<proteinExistence type="predicted"/>
<gene>
    <name evidence="2" type="ORF">SB5857_04778</name>
</gene>
<accession>A0A8B6J104</accession>
<evidence type="ECO:0000313" key="2">
    <source>
        <dbReference type="EMBL" id="VGQ13592.1"/>
    </source>
</evidence>
<evidence type="ECO:0000256" key="1">
    <source>
        <dbReference type="SAM" id="SignalP"/>
    </source>
</evidence>
<feature type="chain" id="PRO_5032742819" evidence="1">
    <location>
        <begin position="20"/>
        <end position="176"/>
    </location>
</feature>
<dbReference type="EMBL" id="CAAHGQ010000030">
    <property type="protein sequence ID" value="VGQ13592.1"/>
    <property type="molecule type" value="Genomic_DNA"/>
</dbReference>
<name>A0A8B6J104_9ENTR</name>
<feature type="signal peptide" evidence="1">
    <location>
        <begin position="1"/>
        <end position="19"/>
    </location>
</feature>
<evidence type="ECO:0000313" key="3">
    <source>
        <dbReference type="Proteomes" id="UP000328848"/>
    </source>
</evidence>
<keyword evidence="1" id="KW-0732">Signal</keyword>
<dbReference type="Proteomes" id="UP000328848">
    <property type="component" value="Unassembled WGS sequence"/>
</dbReference>
<protein>
    <submittedName>
        <fullName evidence="2">Uncharacterized protein</fullName>
    </submittedName>
</protein>
<sequence length="176" mass="19287">MKRLFLAVVLASISASAMADENYQCHSAAGDAVSVQINSVGVQIDGNWTEQSNYFPSKYDSSTGTTSKTYKSLIDGAYYILWFNSSDDLITAINLSPYMNSHDYGSSIPGNWIGEHRGVCRDREAEAREAREAQAAREAKARAAQRAAETKRLDAYYQQQEAAQAKAAADAAAKEW</sequence>
<dbReference type="RefSeq" id="WP_136033137.1">
    <property type="nucleotide sequence ID" value="NZ_CAAHGQ010000030.1"/>
</dbReference>
<comment type="caution">
    <text evidence="2">The sequence shown here is derived from an EMBL/GenBank/DDBJ whole genome shotgun (WGS) entry which is preliminary data.</text>
</comment>
<reference evidence="2 3" key="1">
    <citation type="submission" date="2019-04" db="EMBL/GenBank/DDBJ databases">
        <authorList>
            <person name="Brisse S."/>
            <person name="Rodrigues C."/>
        </authorList>
    </citation>
    <scope>NUCLEOTIDE SEQUENCE [LARGE SCALE GENOMIC DNA]</scope>
    <source>
        <strain evidence="2">SB5857</strain>
    </source>
</reference>
<dbReference type="AlphaFoldDB" id="A0A8B6J104"/>
<organism evidence="2 3">
    <name type="scientific">Klebsiella africana</name>
    <dbReference type="NCBI Taxonomy" id="2489010"/>
    <lineage>
        <taxon>Bacteria</taxon>
        <taxon>Pseudomonadati</taxon>
        <taxon>Pseudomonadota</taxon>
        <taxon>Gammaproteobacteria</taxon>
        <taxon>Enterobacterales</taxon>
        <taxon>Enterobacteriaceae</taxon>
        <taxon>Klebsiella/Raoultella group</taxon>
        <taxon>Klebsiella</taxon>
    </lineage>
</organism>